<dbReference type="Pfam" id="PF06580">
    <property type="entry name" value="His_kinase"/>
    <property type="match status" value="1"/>
</dbReference>
<proteinExistence type="predicted"/>
<keyword evidence="5 9" id="KW-0418">Kinase</keyword>
<dbReference type="GO" id="GO:0000155">
    <property type="term" value="F:phosphorelay sensor kinase activity"/>
    <property type="evidence" value="ECO:0007669"/>
    <property type="project" value="InterPro"/>
</dbReference>
<evidence type="ECO:0000256" key="7">
    <source>
        <dbReference type="SAM" id="Phobius"/>
    </source>
</evidence>
<dbReference type="AlphaFoldDB" id="A0A7X0VH35"/>
<accession>A0A7X0VH35</accession>
<evidence type="ECO:0000256" key="6">
    <source>
        <dbReference type="ARBA" id="ARBA00023136"/>
    </source>
</evidence>
<organism evidence="9 10">
    <name type="scientific">Cohnella nanjingensis</name>
    <dbReference type="NCBI Taxonomy" id="1387779"/>
    <lineage>
        <taxon>Bacteria</taxon>
        <taxon>Bacillati</taxon>
        <taxon>Bacillota</taxon>
        <taxon>Bacilli</taxon>
        <taxon>Bacillales</taxon>
        <taxon>Paenibacillaceae</taxon>
        <taxon>Cohnella</taxon>
    </lineage>
</organism>
<protein>
    <submittedName>
        <fullName evidence="9">Histidine kinase</fullName>
    </submittedName>
</protein>
<dbReference type="RefSeq" id="WP_185671579.1">
    <property type="nucleotide sequence ID" value="NZ_JACJVP010000041.1"/>
</dbReference>
<comment type="subcellular location">
    <subcellularLocation>
        <location evidence="1">Cell membrane</location>
        <topology evidence="1">Multi-pass membrane protein</topology>
    </subcellularLocation>
</comment>
<evidence type="ECO:0000256" key="4">
    <source>
        <dbReference type="ARBA" id="ARBA00022679"/>
    </source>
</evidence>
<feature type="domain" description="HAMP" evidence="8">
    <location>
        <begin position="311"/>
        <end position="363"/>
    </location>
</feature>
<dbReference type="InterPro" id="IPR010559">
    <property type="entry name" value="Sig_transdc_His_kin_internal"/>
</dbReference>
<evidence type="ECO:0000259" key="8">
    <source>
        <dbReference type="PROSITE" id="PS50885"/>
    </source>
</evidence>
<dbReference type="PANTHER" id="PTHR34220:SF7">
    <property type="entry name" value="SENSOR HISTIDINE KINASE YPDA"/>
    <property type="match status" value="1"/>
</dbReference>
<gene>
    <name evidence="9" type="ORF">H7C19_23860</name>
</gene>
<keyword evidence="7" id="KW-1133">Transmembrane helix</keyword>
<keyword evidence="6 7" id="KW-0472">Membrane</keyword>
<dbReference type="SUPFAM" id="SSF158472">
    <property type="entry name" value="HAMP domain-like"/>
    <property type="match status" value="1"/>
</dbReference>
<dbReference type="InterPro" id="IPR003594">
    <property type="entry name" value="HATPase_dom"/>
</dbReference>
<dbReference type="Gene3D" id="6.10.340.10">
    <property type="match status" value="1"/>
</dbReference>
<comment type="caution">
    <text evidence="9">The sequence shown here is derived from an EMBL/GenBank/DDBJ whole genome shotgun (WGS) entry which is preliminary data.</text>
</comment>
<evidence type="ECO:0000313" key="10">
    <source>
        <dbReference type="Proteomes" id="UP000547209"/>
    </source>
</evidence>
<dbReference type="GO" id="GO:0005886">
    <property type="term" value="C:plasma membrane"/>
    <property type="evidence" value="ECO:0007669"/>
    <property type="project" value="UniProtKB-SubCell"/>
</dbReference>
<evidence type="ECO:0000256" key="2">
    <source>
        <dbReference type="ARBA" id="ARBA00022475"/>
    </source>
</evidence>
<feature type="transmembrane region" description="Helical" evidence="7">
    <location>
        <begin position="12"/>
        <end position="34"/>
    </location>
</feature>
<dbReference type="SUPFAM" id="SSF55874">
    <property type="entry name" value="ATPase domain of HSP90 chaperone/DNA topoisomerase II/histidine kinase"/>
    <property type="match status" value="1"/>
</dbReference>
<sequence>MTRIFRVRDSSIFQKIMAAFLAVLLPLMAITWLINEKGSDSIRTEISQSVLNSTRYYLDALDQEANRIVRYLPKYVTDDDLLELSAAGNDLSYYDRAQSILNIQKRLALMKDSSPFIKEAKAYIPLMNRTLLSVQYETSIDWDEYIAIQPNRKRYEEPFIYWRDRLFISMQYPANSQRAPLFAVSAELSTAKIREALAQIGSSLGGKSAMVNLDRDWHIQSDDDPAYLETVGAFIREKQAEGQKEGYATLRYRGQRYLTVYKYSPLWNSYTVSSIPEARMLGPIQKYRVWFWWACALAVAAVLFFSYSLFRLIYRPLMRLVHSFRRVQQNRLDLIPIDRGHDEFGYLYQAFNDTIQSLKTLIEENYEQQIRNQRSELKRLQAQINPHFLYNCFFVLCRLIKSDRHRETAYRFCLYIGEYFHFITRNDADDIPLELEVKHSRTYMEMQSICYGDRIEASFDGEAPDLVVPRLVLQPIIENAYKHALGNRLGRGELWVHSEWREDGLAYYVEDNGNGVTDETIERMNKRLRMTGEPFEETTGLVNVHRRLQLRYGPGYGITMSRSELGGLKVRILFGQTAADEQTA</sequence>
<reference evidence="9 10" key="1">
    <citation type="submission" date="2020-08" db="EMBL/GenBank/DDBJ databases">
        <title>Cohnella phylogeny.</title>
        <authorList>
            <person name="Dunlap C."/>
        </authorList>
    </citation>
    <scope>NUCLEOTIDE SEQUENCE [LARGE SCALE GENOMIC DNA]</scope>
    <source>
        <strain evidence="9 10">DSM 28246</strain>
    </source>
</reference>
<dbReference type="PANTHER" id="PTHR34220">
    <property type="entry name" value="SENSOR HISTIDINE KINASE YPDA"/>
    <property type="match status" value="1"/>
</dbReference>
<keyword evidence="2" id="KW-1003">Cell membrane</keyword>
<dbReference type="Proteomes" id="UP000547209">
    <property type="component" value="Unassembled WGS sequence"/>
</dbReference>
<keyword evidence="7" id="KW-0812">Transmembrane</keyword>
<evidence type="ECO:0000313" key="9">
    <source>
        <dbReference type="EMBL" id="MBB6673720.1"/>
    </source>
</evidence>
<dbReference type="EMBL" id="JACJVP010000041">
    <property type="protein sequence ID" value="MBB6673720.1"/>
    <property type="molecule type" value="Genomic_DNA"/>
</dbReference>
<dbReference type="Pfam" id="PF02518">
    <property type="entry name" value="HATPase_c"/>
    <property type="match status" value="1"/>
</dbReference>
<dbReference type="SMART" id="SM00304">
    <property type="entry name" value="HAMP"/>
    <property type="match status" value="1"/>
</dbReference>
<dbReference type="Gene3D" id="3.30.565.10">
    <property type="entry name" value="Histidine kinase-like ATPase, C-terminal domain"/>
    <property type="match status" value="1"/>
</dbReference>
<dbReference type="InterPro" id="IPR050640">
    <property type="entry name" value="Bact_2-comp_sensor_kinase"/>
</dbReference>
<keyword evidence="3" id="KW-0597">Phosphoprotein</keyword>
<dbReference type="PROSITE" id="PS50885">
    <property type="entry name" value="HAMP"/>
    <property type="match status" value="1"/>
</dbReference>
<name>A0A7X0VH35_9BACL</name>
<keyword evidence="10" id="KW-1185">Reference proteome</keyword>
<dbReference type="CDD" id="cd06225">
    <property type="entry name" value="HAMP"/>
    <property type="match status" value="1"/>
</dbReference>
<dbReference type="InterPro" id="IPR003660">
    <property type="entry name" value="HAMP_dom"/>
</dbReference>
<dbReference type="InterPro" id="IPR036890">
    <property type="entry name" value="HATPase_C_sf"/>
</dbReference>
<evidence type="ECO:0000256" key="1">
    <source>
        <dbReference type="ARBA" id="ARBA00004651"/>
    </source>
</evidence>
<feature type="transmembrane region" description="Helical" evidence="7">
    <location>
        <begin position="290"/>
        <end position="310"/>
    </location>
</feature>
<evidence type="ECO:0000256" key="3">
    <source>
        <dbReference type="ARBA" id="ARBA00022553"/>
    </source>
</evidence>
<keyword evidence="4" id="KW-0808">Transferase</keyword>
<evidence type="ECO:0000256" key="5">
    <source>
        <dbReference type="ARBA" id="ARBA00022777"/>
    </source>
</evidence>